<dbReference type="Pfam" id="PF05729">
    <property type="entry name" value="NACHT"/>
    <property type="match status" value="1"/>
</dbReference>
<dbReference type="Pfam" id="PF17776">
    <property type="entry name" value="NLRC4_HD2"/>
    <property type="match status" value="1"/>
</dbReference>
<comment type="subcellular location">
    <subcellularLocation>
        <location evidence="1">Cytoplasm</location>
    </subcellularLocation>
</comment>
<proteinExistence type="predicted"/>
<keyword evidence="6" id="KW-0067">ATP-binding</keyword>
<dbReference type="Pfam" id="PF14484">
    <property type="entry name" value="FISNA"/>
    <property type="match status" value="1"/>
</dbReference>
<reference evidence="8" key="1">
    <citation type="submission" date="2021-04" db="EMBL/GenBank/DDBJ databases">
        <authorList>
            <consortium name="Wellcome Sanger Institute Data Sharing"/>
        </authorList>
    </citation>
    <scope>NUCLEOTIDE SEQUENCE [LARGE SCALE GENOMIC DNA]</scope>
</reference>
<dbReference type="Ensembl" id="ENSSAUT00010071972.1">
    <property type="protein sequence ID" value="ENSSAUP00010068771.1"/>
    <property type="gene ID" value="ENSSAUG00010027283.1"/>
</dbReference>
<dbReference type="Gene3D" id="3.40.50.300">
    <property type="entry name" value="P-loop containing nucleotide triphosphate hydrolases"/>
    <property type="match status" value="1"/>
</dbReference>
<evidence type="ECO:0000313" key="9">
    <source>
        <dbReference type="Proteomes" id="UP000472265"/>
    </source>
</evidence>
<dbReference type="Gene3D" id="3.80.10.10">
    <property type="entry name" value="Ribonuclease Inhibitor"/>
    <property type="match status" value="1"/>
</dbReference>
<dbReference type="GO" id="GO:0005737">
    <property type="term" value="C:cytoplasm"/>
    <property type="evidence" value="ECO:0007669"/>
    <property type="project" value="UniProtKB-SubCell"/>
</dbReference>
<dbReference type="SMART" id="SM00368">
    <property type="entry name" value="LRR_RI"/>
    <property type="match status" value="4"/>
</dbReference>
<keyword evidence="9" id="KW-1185">Reference proteome</keyword>
<dbReference type="PANTHER" id="PTHR24106">
    <property type="entry name" value="NACHT, LRR AND CARD DOMAINS-CONTAINING"/>
    <property type="match status" value="1"/>
</dbReference>
<evidence type="ECO:0000256" key="3">
    <source>
        <dbReference type="ARBA" id="ARBA00022614"/>
    </source>
</evidence>
<keyword evidence="2" id="KW-0963">Cytoplasm</keyword>
<protein>
    <recommendedName>
        <fullName evidence="7">NACHT domain-containing protein</fullName>
    </recommendedName>
</protein>
<dbReference type="SUPFAM" id="SSF52047">
    <property type="entry name" value="RNI-like"/>
    <property type="match status" value="1"/>
</dbReference>
<dbReference type="InterPro" id="IPR001611">
    <property type="entry name" value="Leu-rich_rpt"/>
</dbReference>
<dbReference type="InterPro" id="IPR041267">
    <property type="entry name" value="NLRP_HD2"/>
</dbReference>
<evidence type="ECO:0000256" key="1">
    <source>
        <dbReference type="ARBA" id="ARBA00004496"/>
    </source>
</evidence>
<keyword evidence="3" id="KW-0433">Leucine-rich repeat</keyword>
<dbReference type="Proteomes" id="UP000472265">
    <property type="component" value="Chromosome 24"/>
</dbReference>
<dbReference type="InterPro" id="IPR027417">
    <property type="entry name" value="P-loop_NTPase"/>
</dbReference>
<evidence type="ECO:0000256" key="6">
    <source>
        <dbReference type="ARBA" id="ARBA00022840"/>
    </source>
</evidence>
<evidence type="ECO:0000256" key="5">
    <source>
        <dbReference type="ARBA" id="ARBA00022741"/>
    </source>
</evidence>
<keyword evidence="4" id="KW-0677">Repeat</keyword>
<evidence type="ECO:0000256" key="4">
    <source>
        <dbReference type="ARBA" id="ARBA00022737"/>
    </source>
</evidence>
<reference evidence="8" key="2">
    <citation type="submission" date="2025-08" db="UniProtKB">
        <authorList>
            <consortium name="Ensembl"/>
        </authorList>
    </citation>
    <scope>IDENTIFICATION</scope>
</reference>
<dbReference type="PROSITE" id="PS50837">
    <property type="entry name" value="NACHT"/>
    <property type="match status" value="1"/>
</dbReference>
<accession>A0A671Z0Z7</accession>
<name>A0A671Z0Z7_SPAAU</name>
<dbReference type="SMART" id="SM01288">
    <property type="entry name" value="FISNA"/>
    <property type="match status" value="1"/>
</dbReference>
<dbReference type="Pfam" id="PF13516">
    <property type="entry name" value="LRR_6"/>
    <property type="match status" value="3"/>
</dbReference>
<dbReference type="Pfam" id="PF17779">
    <property type="entry name" value="WHD_NOD2"/>
    <property type="match status" value="1"/>
</dbReference>
<evidence type="ECO:0000313" key="8">
    <source>
        <dbReference type="Ensembl" id="ENSSAUP00010068771.1"/>
    </source>
</evidence>
<dbReference type="GeneTree" id="ENSGT01120000271898"/>
<organism evidence="8 9">
    <name type="scientific">Sparus aurata</name>
    <name type="common">Gilthead sea bream</name>
    <dbReference type="NCBI Taxonomy" id="8175"/>
    <lineage>
        <taxon>Eukaryota</taxon>
        <taxon>Metazoa</taxon>
        <taxon>Chordata</taxon>
        <taxon>Craniata</taxon>
        <taxon>Vertebrata</taxon>
        <taxon>Euteleostomi</taxon>
        <taxon>Actinopterygii</taxon>
        <taxon>Neopterygii</taxon>
        <taxon>Teleostei</taxon>
        <taxon>Neoteleostei</taxon>
        <taxon>Acanthomorphata</taxon>
        <taxon>Eupercaria</taxon>
        <taxon>Spariformes</taxon>
        <taxon>Sparidae</taxon>
        <taxon>Sparus</taxon>
    </lineage>
</organism>
<dbReference type="InterPro" id="IPR029495">
    <property type="entry name" value="NACHT-assoc"/>
</dbReference>
<dbReference type="InterPro" id="IPR041075">
    <property type="entry name" value="NOD1/2_WH"/>
</dbReference>
<feature type="domain" description="NACHT" evidence="7">
    <location>
        <begin position="103"/>
        <end position="235"/>
    </location>
</feature>
<sequence>MKQEELADRLQSKHLAAGCNGKLKSNLQKKFQCVFEGISKAGNPTLLNQIYTELYITEGGTAEVSNEHEVRQIETFRNVNRPETTIRQEDIFKASPGRDEPIRTVMTKGVAGIGKTVLTQKFTLDWAEDKANQDIQFTFPFTFRELNVLKEKKFSLVELVHHFFTETKEICRFEEFQVVFIFDGLDECRLPLDFHNTEILTDVRESTSVDVLLTNLIRGKLLPSARLWITTRPAAANQIPPGCVDMVTEVRGFTDLQKEEYFRKRFRGKKQASRIISHIKTSRSLHIMCHIPVFCWITATVLEDVLKTRERGELPKTLTEMYIHFLVVQSKVKNVKYDGGAETDSHWTPESRKMIESLGKLAFDQLQKGNLIFYESDLTECGIDIRAASVYSGVFTQIFKEESGLYQDKVFCFIHLSVQEFLAALHVHLTFINSEVNLLSEEKTATTNHQSTETHFYQSAVDKALQSPNGHLDLFLRFLLGLSLHTNQTLLLGLMTQTGMSSQSNQETVLNIKKKISENLSPERSINLFHCLNELRDHSLEGEIQRYLRSGSLAADVLSPLHWSALIFILLSSEKDLELFELKKYSASEEALLRLLPVVKASKKALLSGCNLSDRSCEALSSVLSSQSSSLRELNLNNNNLQDSGVKLLSFGLDNPNCTLESLGLSCCNLSEKSCEALSSVLSSQSSSLRKLDLSDNNLQDSGVKLLSAVLKSPHCTLETLRYDQNTACCKQVEI</sequence>
<dbReference type="InterPro" id="IPR051261">
    <property type="entry name" value="NLR"/>
</dbReference>
<dbReference type="PROSITE" id="PS51450">
    <property type="entry name" value="LRR"/>
    <property type="match status" value="1"/>
</dbReference>
<dbReference type="InterPro" id="IPR032675">
    <property type="entry name" value="LRR_dom_sf"/>
</dbReference>
<evidence type="ECO:0000256" key="2">
    <source>
        <dbReference type="ARBA" id="ARBA00022490"/>
    </source>
</evidence>
<dbReference type="AlphaFoldDB" id="A0A671Z0Z7"/>
<dbReference type="FunFam" id="3.40.50.300:FF:001524">
    <property type="entry name" value="Si:dkey-126g1.7"/>
    <property type="match status" value="1"/>
</dbReference>
<keyword evidence="5" id="KW-0547">Nucleotide-binding</keyword>
<reference evidence="8" key="3">
    <citation type="submission" date="2025-09" db="UniProtKB">
        <authorList>
            <consortium name="Ensembl"/>
        </authorList>
    </citation>
    <scope>IDENTIFICATION</scope>
</reference>
<dbReference type="GO" id="GO:0005524">
    <property type="term" value="F:ATP binding"/>
    <property type="evidence" value="ECO:0007669"/>
    <property type="project" value="UniProtKB-KW"/>
</dbReference>
<dbReference type="InterPro" id="IPR007111">
    <property type="entry name" value="NACHT_NTPase"/>
</dbReference>
<evidence type="ECO:0000259" key="7">
    <source>
        <dbReference type="PROSITE" id="PS50837"/>
    </source>
</evidence>